<dbReference type="Proteomes" id="UP000784294">
    <property type="component" value="Unassembled WGS sequence"/>
</dbReference>
<proteinExistence type="predicted"/>
<sequence length="197" mass="21708">MCQPSHLKSGHFLVVTATAEGIQVNLAKDICLSKRRVSRTETSRTTKKWMGRRIKTSLRQLGRSAVTGVNSRLTTVTVACGRAGRGRGQRCRKAQSIGTTITLLRMGRKGLISRPSALVARKPLRQQTDLTNFRLTRGERTKTSVECAVLVDAGQPGGARDSRDPEAPAPLMRNTFVLGQRNWSGRGRRYGQPRLQA</sequence>
<name>A0A3S5C5X1_9PLAT</name>
<evidence type="ECO:0000313" key="1">
    <source>
        <dbReference type="EMBL" id="VEL37427.1"/>
    </source>
</evidence>
<keyword evidence="2" id="KW-1185">Reference proteome</keyword>
<gene>
    <name evidence="1" type="ORF">PXEA_LOCUS30867</name>
</gene>
<reference evidence="1" key="1">
    <citation type="submission" date="2018-11" db="EMBL/GenBank/DDBJ databases">
        <authorList>
            <consortium name="Pathogen Informatics"/>
        </authorList>
    </citation>
    <scope>NUCLEOTIDE SEQUENCE</scope>
</reference>
<dbReference type="EMBL" id="CAAALY010254950">
    <property type="protein sequence ID" value="VEL37427.1"/>
    <property type="molecule type" value="Genomic_DNA"/>
</dbReference>
<accession>A0A3S5C5X1</accession>
<evidence type="ECO:0000313" key="2">
    <source>
        <dbReference type="Proteomes" id="UP000784294"/>
    </source>
</evidence>
<comment type="caution">
    <text evidence="1">The sequence shown here is derived from an EMBL/GenBank/DDBJ whole genome shotgun (WGS) entry which is preliminary data.</text>
</comment>
<organism evidence="1 2">
    <name type="scientific">Protopolystoma xenopodis</name>
    <dbReference type="NCBI Taxonomy" id="117903"/>
    <lineage>
        <taxon>Eukaryota</taxon>
        <taxon>Metazoa</taxon>
        <taxon>Spiralia</taxon>
        <taxon>Lophotrochozoa</taxon>
        <taxon>Platyhelminthes</taxon>
        <taxon>Monogenea</taxon>
        <taxon>Polyopisthocotylea</taxon>
        <taxon>Polystomatidea</taxon>
        <taxon>Polystomatidae</taxon>
        <taxon>Protopolystoma</taxon>
    </lineage>
</organism>
<protein>
    <submittedName>
        <fullName evidence="1">Uncharacterized protein</fullName>
    </submittedName>
</protein>
<dbReference type="AlphaFoldDB" id="A0A3S5C5X1"/>